<dbReference type="SMART" id="SM00248">
    <property type="entry name" value="ANK"/>
    <property type="match status" value="2"/>
</dbReference>
<evidence type="ECO:0000256" key="2">
    <source>
        <dbReference type="ARBA" id="ARBA00023043"/>
    </source>
</evidence>
<dbReference type="InterPro" id="IPR002110">
    <property type="entry name" value="Ankyrin_rpt"/>
</dbReference>
<dbReference type="Pfam" id="PF12796">
    <property type="entry name" value="Ank_2"/>
    <property type="match status" value="1"/>
</dbReference>
<feature type="repeat" description="ANK" evidence="3">
    <location>
        <begin position="33"/>
        <end position="65"/>
    </location>
</feature>
<name>A0ABS8ALN5_9BACT</name>
<accession>A0ABS8ALN5</accession>
<dbReference type="EMBL" id="JAJADR010000001">
    <property type="protein sequence ID" value="MCB2406654.1"/>
    <property type="molecule type" value="Genomic_DNA"/>
</dbReference>
<protein>
    <submittedName>
        <fullName evidence="4">Ankyrin repeat domain-containing protein</fullName>
    </submittedName>
</protein>
<dbReference type="PROSITE" id="PS50297">
    <property type="entry name" value="ANK_REP_REGION"/>
    <property type="match status" value="1"/>
</dbReference>
<evidence type="ECO:0000313" key="5">
    <source>
        <dbReference type="Proteomes" id="UP001165296"/>
    </source>
</evidence>
<evidence type="ECO:0000256" key="1">
    <source>
        <dbReference type="ARBA" id="ARBA00022737"/>
    </source>
</evidence>
<keyword evidence="1" id="KW-0677">Repeat</keyword>
<dbReference type="SUPFAM" id="SSF48403">
    <property type="entry name" value="Ankyrin repeat"/>
    <property type="match status" value="1"/>
</dbReference>
<evidence type="ECO:0000256" key="3">
    <source>
        <dbReference type="PROSITE-ProRule" id="PRU00023"/>
    </source>
</evidence>
<dbReference type="PROSITE" id="PS50088">
    <property type="entry name" value="ANK_REPEAT"/>
    <property type="match status" value="1"/>
</dbReference>
<dbReference type="PANTHER" id="PTHR24171">
    <property type="entry name" value="ANKYRIN REPEAT DOMAIN-CONTAINING PROTEIN 39-RELATED"/>
    <property type="match status" value="1"/>
</dbReference>
<dbReference type="Proteomes" id="UP001165296">
    <property type="component" value="Unassembled WGS sequence"/>
</dbReference>
<evidence type="ECO:0000313" key="4">
    <source>
        <dbReference type="EMBL" id="MCB2406654.1"/>
    </source>
</evidence>
<keyword evidence="2 3" id="KW-0040">ANK repeat</keyword>
<dbReference type="InterPro" id="IPR036770">
    <property type="entry name" value="Ankyrin_rpt-contain_sf"/>
</dbReference>
<reference evidence="4" key="1">
    <citation type="submission" date="2021-10" db="EMBL/GenBank/DDBJ databases">
        <authorList>
            <person name="Dean J.D."/>
            <person name="Kim M.K."/>
            <person name="Newey C.N."/>
            <person name="Stoker T.S."/>
            <person name="Thompson D.W."/>
            <person name="Grose J.H."/>
        </authorList>
    </citation>
    <scope>NUCLEOTIDE SEQUENCE</scope>
    <source>
        <strain evidence="4">BT178</strain>
    </source>
</reference>
<keyword evidence="5" id="KW-1185">Reference proteome</keyword>
<sequence length="120" mass="13198">MKYPLHEQVIQSDLDGVMKFIAQRAPLDELDELGHSPLHWAVFGGYTDIVRALLQAGACPNVISTDGVTPKWHAEDFGLEDIIELLTVYGGKVQTDSNFNRAAFSVFLGAIGKNLPEEEV</sequence>
<dbReference type="Gene3D" id="1.25.40.20">
    <property type="entry name" value="Ankyrin repeat-containing domain"/>
    <property type="match status" value="1"/>
</dbReference>
<gene>
    <name evidence="4" type="ORF">LGH74_01570</name>
</gene>
<organism evidence="4 5">
    <name type="scientific">Hymenobacter lucidus</name>
    <dbReference type="NCBI Taxonomy" id="2880930"/>
    <lineage>
        <taxon>Bacteria</taxon>
        <taxon>Pseudomonadati</taxon>
        <taxon>Bacteroidota</taxon>
        <taxon>Cytophagia</taxon>
        <taxon>Cytophagales</taxon>
        <taxon>Hymenobacteraceae</taxon>
        <taxon>Hymenobacter</taxon>
    </lineage>
</organism>
<dbReference type="RefSeq" id="WP_226170853.1">
    <property type="nucleotide sequence ID" value="NZ_JAJADR010000001.1"/>
</dbReference>
<comment type="caution">
    <text evidence="4">The sequence shown here is derived from an EMBL/GenBank/DDBJ whole genome shotgun (WGS) entry which is preliminary data.</text>
</comment>
<proteinExistence type="predicted"/>